<sequence length="256" mass="28477">MLFLQISRTRASISSGREKAIPKAVVETSARGEENLALGAPNPSLLESPSVHVEVGHPLIVPTLAVGAHIALEAICMVDARGVQVLALQLRALAREWHAMSIVLDKAERVRRFLRGLTFYIRSYVFRERGKGASFKSIVSTSKEVDLMVLVEFVEPKRSHSFGKFFGASSRERGPQESFLAAPVRDSVPLTRAGGGRYSQCSGISMRTDAEVFEVVIKEVPTDRDIDFSIVLDIRTKTIFIPFYRMTLAELKKWKD</sequence>
<dbReference type="Proteomes" id="UP001234989">
    <property type="component" value="Chromosome 3"/>
</dbReference>
<accession>A0AAF0QB44</accession>
<evidence type="ECO:0000313" key="1">
    <source>
        <dbReference type="EMBL" id="WMV18935.1"/>
    </source>
</evidence>
<organism evidence="1 2">
    <name type="scientific">Solanum verrucosum</name>
    <dbReference type="NCBI Taxonomy" id="315347"/>
    <lineage>
        <taxon>Eukaryota</taxon>
        <taxon>Viridiplantae</taxon>
        <taxon>Streptophyta</taxon>
        <taxon>Embryophyta</taxon>
        <taxon>Tracheophyta</taxon>
        <taxon>Spermatophyta</taxon>
        <taxon>Magnoliopsida</taxon>
        <taxon>eudicotyledons</taxon>
        <taxon>Gunneridae</taxon>
        <taxon>Pentapetalae</taxon>
        <taxon>asterids</taxon>
        <taxon>lamiids</taxon>
        <taxon>Solanales</taxon>
        <taxon>Solanaceae</taxon>
        <taxon>Solanoideae</taxon>
        <taxon>Solaneae</taxon>
        <taxon>Solanum</taxon>
    </lineage>
</organism>
<proteinExistence type="predicted"/>
<dbReference type="EMBL" id="CP133614">
    <property type="protein sequence ID" value="WMV18935.1"/>
    <property type="molecule type" value="Genomic_DNA"/>
</dbReference>
<gene>
    <name evidence="1" type="ORF">MTR67_012320</name>
</gene>
<keyword evidence="2" id="KW-1185">Reference proteome</keyword>
<evidence type="ECO:0000313" key="2">
    <source>
        <dbReference type="Proteomes" id="UP001234989"/>
    </source>
</evidence>
<protein>
    <submittedName>
        <fullName evidence="1">Uncharacterized protein</fullName>
    </submittedName>
</protein>
<reference evidence="1" key="1">
    <citation type="submission" date="2023-08" db="EMBL/GenBank/DDBJ databases">
        <title>A de novo genome assembly of Solanum verrucosum Schlechtendal, a Mexican diploid species geographically isolated from the other diploid A-genome species in potato relatives.</title>
        <authorList>
            <person name="Hosaka K."/>
        </authorList>
    </citation>
    <scope>NUCLEOTIDE SEQUENCE</scope>
    <source>
        <tissue evidence="1">Young leaves</tissue>
    </source>
</reference>
<dbReference type="AlphaFoldDB" id="A0AAF0QB44"/>
<name>A0AAF0QB44_SOLVR</name>